<feature type="transmembrane region" description="Helical" evidence="6">
    <location>
        <begin position="257"/>
        <end position="277"/>
    </location>
</feature>
<dbReference type="AlphaFoldDB" id="A0A2J6NL81"/>
<gene>
    <name evidence="7" type="ORF">CK797_08435</name>
</gene>
<evidence type="ECO:0000256" key="5">
    <source>
        <dbReference type="ARBA" id="ARBA00023136"/>
    </source>
</evidence>
<comment type="similarity">
    <text evidence="2">Belongs to the CorA metal ion transporter (MIT) (TC 1.A.35) family.</text>
</comment>
<evidence type="ECO:0000256" key="6">
    <source>
        <dbReference type="SAM" id="Phobius"/>
    </source>
</evidence>
<organism evidence="7 8">
    <name type="scientific">Limosilactobacillus pontis</name>
    <dbReference type="NCBI Taxonomy" id="35787"/>
    <lineage>
        <taxon>Bacteria</taxon>
        <taxon>Bacillati</taxon>
        <taxon>Bacillota</taxon>
        <taxon>Bacilli</taxon>
        <taxon>Lactobacillales</taxon>
        <taxon>Lactobacillaceae</taxon>
        <taxon>Limosilactobacillus</taxon>
    </lineage>
</organism>
<keyword evidence="5 6" id="KW-0472">Membrane</keyword>
<reference evidence="7 8" key="1">
    <citation type="submission" date="2017-09" db="EMBL/GenBank/DDBJ databases">
        <title>Bacterial strain isolated from the female urinary microbiota.</title>
        <authorList>
            <person name="Thomas-White K."/>
            <person name="Kumar N."/>
            <person name="Forster S."/>
            <person name="Putonti C."/>
            <person name="Lawley T."/>
            <person name="Wolfe A.J."/>
        </authorList>
    </citation>
    <scope>NUCLEOTIDE SEQUENCE [LARGE SCALE GENOMIC DNA]</scope>
    <source>
        <strain evidence="7 8">UMB0683</strain>
    </source>
</reference>
<dbReference type="Pfam" id="PF01544">
    <property type="entry name" value="CorA"/>
    <property type="match status" value="1"/>
</dbReference>
<dbReference type="InterPro" id="IPR045863">
    <property type="entry name" value="CorA_TM1_TM2"/>
</dbReference>
<protein>
    <submittedName>
        <fullName evidence="7">Magnesium transporter CorA</fullName>
    </submittedName>
</protein>
<dbReference type="PANTHER" id="PTHR47891">
    <property type="entry name" value="TRANSPORTER-RELATED"/>
    <property type="match status" value="1"/>
</dbReference>
<dbReference type="Gene3D" id="1.20.58.340">
    <property type="entry name" value="Magnesium transport protein CorA, transmembrane region"/>
    <property type="match status" value="2"/>
</dbReference>
<dbReference type="CDD" id="cd12827">
    <property type="entry name" value="EcCorA_ZntB-like_u2"/>
    <property type="match status" value="1"/>
</dbReference>
<keyword evidence="3 6" id="KW-0812">Transmembrane</keyword>
<dbReference type="EMBL" id="PNFV01000013">
    <property type="protein sequence ID" value="PMB81946.1"/>
    <property type="molecule type" value="Genomic_DNA"/>
</dbReference>
<dbReference type="SUPFAM" id="SSF143865">
    <property type="entry name" value="CorA soluble domain-like"/>
    <property type="match status" value="1"/>
</dbReference>
<comment type="caution">
    <text evidence="7">The sequence shown here is derived from an EMBL/GenBank/DDBJ whole genome shotgun (WGS) entry which is preliminary data.</text>
</comment>
<sequence length="316" mass="36280">MRGETMLKSYYITDHQLHPHDGPLTDADIIITASPHQDEQEAICQQFDLDPLTFQFCNSPEEVARFHPTPSTVLNQPSLLVLYDFNAECKRIEEQLAPAIFIWDDQHLIISTVAVMDCYSLLQETVKKTTSPVKIMLPLISHWQDRLMMALMKYKSQIDKLDRGARKTIENDELRHLTNLIRKLVFFEHTMNDQNDTLSSFLASSDVEEIDHQIILDIQTKQRRLNKAIHIFRDLLDSVSGLFTSMMDNNLNHLMKFLDSAALVIAIPALVSGLMGMNVGGLPWKNDPYGFWMIFIIAIIIALVAAYYLNHKEYTD</sequence>
<evidence type="ECO:0000313" key="7">
    <source>
        <dbReference type="EMBL" id="PMB81946.1"/>
    </source>
</evidence>
<keyword evidence="4 6" id="KW-1133">Transmembrane helix</keyword>
<dbReference type="InterPro" id="IPR002523">
    <property type="entry name" value="MgTranspt_CorA/ZnTranspt_ZntB"/>
</dbReference>
<feature type="transmembrane region" description="Helical" evidence="6">
    <location>
        <begin position="289"/>
        <end position="309"/>
    </location>
</feature>
<comment type="subcellular location">
    <subcellularLocation>
        <location evidence="1">Membrane</location>
        <topology evidence="1">Multi-pass membrane protein</topology>
    </subcellularLocation>
</comment>
<name>A0A2J6NL81_9LACO</name>
<evidence type="ECO:0000256" key="2">
    <source>
        <dbReference type="ARBA" id="ARBA00009765"/>
    </source>
</evidence>
<evidence type="ECO:0000256" key="1">
    <source>
        <dbReference type="ARBA" id="ARBA00004141"/>
    </source>
</evidence>
<dbReference type="OrthoDB" id="9803416at2"/>
<accession>A0A2J6NL81</accession>
<dbReference type="InterPro" id="IPR047199">
    <property type="entry name" value="CorA-like"/>
</dbReference>
<dbReference type="Proteomes" id="UP000239920">
    <property type="component" value="Unassembled WGS sequence"/>
</dbReference>
<evidence type="ECO:0000256" key="3">
    <source>
        <dbReference type="ARBA" id="ARBA00022692"/>
    </source>
</evidence>
<dbReference type="PANTHER" id="PTHR47891:SF1">
    <property type="entry name" value="CORA-MAGNESIUM AND COBALT TRANSPORTER"/>
    <property type="match status" value="1"/>
</dbReference>
<dbReference type="InterPro" id="IPR045861">
    <property type="entry name" value="CorA_cytoplasmic_dom"/>
</dbReference>
<dbReference type="SUPFAM" id="SSF144083">
    <property type="entry name" value="Magnesium transport protein CorA, transmembrane region"/>
    <property type="match status" value="1"/>
</dbReference>
<proteinExistence type="inferred from homology"/>
<dbReference type="GO" id="GO:0016020">
    <property type="term" value="C:membrane"/>
    <property type="evidence" value="ECO:0007669"/>
    <property type="project" value="UniProtKB-SubCell"/>
</dbReference>
<evidence type="ECO:0000256" key="4">
    <source>
        <dbReference type="ARBA" id="ARBA00022989"/>
    </source>
</evidence>
<evidence type="ECO:0000313" key="8">
    <source>
        <dbReference type="Proteomes" id="UP000239920"/>
    </source>
</evidence>
<dbReference type="GO" id="GO:0046873">
    <property type="term" value="F:metal ion transmembrane transporter activity"/>
    <property type="evidence" value="ECO:0007669"/>
    <property type="project" value="InterPro"/>
</dbReference>